<evidence type="ECO:0000256" key="7">
    <source>
        <dbReference type="ARBA" id="ARBA00047942"/>
    </source>
</evidence>
<proteinExistence type="predicted"/>
<keyword evidence="2" id="KW-0489">Methyltransferase</keyword>
<dbReference type="PRINTS" id="PR00507">
    <property type="entry name" value="N12N6MTFRASE"/>
</dbReference>
<dbReference type="Pfam" id="PF12950">
    <property type="entry name" value="TaqI_C"/>
    <property type="match status" value="1"/>
</dbReference>
<feature type="domain" description="TaqI-like C-terminal specificity" evidence="9">
    <location>
        <begin position="946"/>
        <end position="1064"/>
    </location>
</feature>
<evidence type="ECO:0000313" key="11">
    <source>
        <dbReference type="Proteomes" id="UP000285283"/>
    </source>
</evidence>
<dbReference type="PANTHER" id="PTHR33841">
    <property type="entry name" value="DNA METHYLTRANSFERASE YEEA-RELATED"/>
    <property type="match status" value="1"/>
</dbReference>
<dbReference type="GO" id="GO:0009007">
    <property type="term" value="F:site-specific DNA-methyltransferase (adenine-specific) activity"/>
    <property type="evidence" value="ECO:0007669"/>
    <property type="project" value="UniProtKB-EC"/>
</dbReference>
<dbReference type="PROSITE" id="PS00092">
    <property type="entry name" value="N6_MTASE"/>
    <property type="match status" value="1"/>
</dbReference>
<keyword evidence="5" id="KW-0680">Restriction system</keyword>
<evidence type="ECO:0000256" key="1">
    <source>
        <dbReference type="ARBA" id="ARBA00011900"/>
    </source>
</evidence>
<dbReference type="Proteomes" id="UP000285283">
    <property type="component" value="Unassembled WGS sequence"/>
</dbReference>
<evidence type="ECO:0000313" key="10">
    <source>
        <dbReference type="EMBL" id="RGS56502.1"/>
    </source>
</evidence>
<evidence type="ECO:0000259" key="8">
    <source>
        <dbReference type="Pfam" id="PF07669"/>
    </source>
</evidence>
<evidence type="ECO:0000256" key="3">
    <source>
        <dbReference type="ARBA" id="ARBA00022679"/>
    </source>
</evidence>
<dbReference type="InterPro" id="IPR023135">
    <property type="entry name" value="N6_DNA_MeTrfase_TaqI_C"/>
</dbReference>
<dbReference type="InterPro" id="IPR011639">
    <property type="entry name" value="MethylTrfase_TaqI-like_dom"/>
</dbReference>
<sequence length="1134" mass="131756">MSPINFQPILSSDFPGYEEFASKVLCPIFNTYYQPLPADDILYNYGNNNPIAEKAHIRSIVRKATISPTDGYANFDPIEVYDITMDDNCRLAQSRVGIQQYIRSVNFQSSHAFLVFHYETVVGRSWRFSYFYKKETVASVTDSKRYTYLFGKGTSVRTANERFNELFKITSANRELESHRADDKIHIFTNEDITKAFSVEALSDEFFYKYLGYYASFVKYLTGKPTTKESGKYAIKDATFRRVVSDMDKLGLKDTRDQFHQSFLPRFKSEEECEKAIRDYVKKMMGRVVFLHFLQKKGWMCGDRDFMYHLFENSSLKDDFLDRVLEPLFFVILNTHPDNRLQVCRRHNGKIQWERNRLVEWDEALVEGWRNIPYLNGGLFEQEKIDECRSIFPAEYFERFFDFFRQYNFTIDENDSNDVEVGVDPEMLSKIFENLLEDNKEKGAFYTPKEIVHYMCSESLIAYLKQHCENKGWNEETIRKFVIAPSVNEHLTQRQREEMTNTLIQVQVCDPAIGSGAFPMGMLNLIARCRGELEDTSMSDIKRHIIQNNIFGVDIEQGAVDIARLRFWLSLVVDETEPHALPNLDYRIMRGNSLFTTFSGECLDLSKTNDARTRLSKMKRQLFDMQSDYYNLSGEAKWKKEIEIKHLLLDIVEEQLGMEKGKAASESLHQYDIYNETSGKIKKNVAKANEIYKRKAECVRKIAALRNLLGGNGTLHERARTDIDFFDWEIMFSNVFAEGKEGFDIVIGNPPFVRKINAVIKKLIHTEYSTSSYQVDLYIAFMEKGVKLLSHQGIISYITPNPWLKNVAQSKIRLFMLDDIRLSIIVPKIANAFENASVDTAVFVGCKNSNNKQLNVVYVEDGQYKTKHKISLDAFKNNDGYILDVENTEDVRCIINKVQKDSCCIETLFDITRGINPYDALTGQSQDIIKSRAYHSDSQKDDSFVPELKGRHVGTYYYKWDGVHWISYGKWLAAPRDTKYFEGKRIIFREILSNRLVCTIISEPFKIDRSLYIAKPKNESDFSCELIQGLLASKLFIFYVKHKFNEFDDLFPKIRVAEFRILPIPTKIKGMFDNDIITLVKSILSAKRTNPSADISAEEQKIDCLVYHLYNLTYDEVKIVDPETPITEEEYYGQ</sequence>
<dbReference type="PANTHER" id="PTHR33841:SF1">
    <property type="entry name" value="DNA METHYLTRANSFERASE A"/>
    <property type="match status" value="1"/>
</dbReference>
<name>A0A412JUM6_BACUN</name>
<keyword evidence="6" id="KW-0238">DNA-binding</keyword>
<dbReference type="InterPro" id="IPR025931">
    <property type="entry name" value="TaqI_C"/>
</dbReference>
<evidence type="ECO:0000259" key="9">
    <source>
        <dbReference type="Pfam" id="PF12950"/>
    </source>
</evidence>
<dbReference type="GO" id="GO:0003677">
    <property type="term" value="F:DNA binding"/>
    <property type="evidence" value="ECO:0007669"/>
    <property type="project" value="UniProtKB-KW"/>
</dbReference>
<gene>
    <name evidence="10" type="ORF">DWX87_05580</name>
</gene>
<dbReference type="SUPFAM" id="SSF53335">
    <property type="entry name" value="S-adenosyl-L-methionine-dependent methyltransferases"/>
    <property type="match status" value="1"/>
</dbReference>
<accession>A0A412JUM6</accession>
<dbReference type="AlphaFoldDB" id="A0A412JUM6"/>
<dbReference type="RefSeq" id="WP_117878192.1">
    <property type="nucleotide sequence ID" value="NZ_QRVP01000003.1"/>
</dbReference>
<dbReference type="GO" id="GO:0009307">
    <property type="term" value="P:DNA restriction-modification system"/>
    <property type="evidence" value="ECO:0007669"/>
    <property type="project" value="UniProtKB-KW"/>
</dbReference>
<evidence type="ECO:0000256" key="6">
    <source>
        <dbReference type="ARBA" id="ARBA00023125"/>
    </source>
</evidence>
<dbReference type="Gene3D" id="3.40.50.150">
    <property type="entry name" value="Vaccinia Virus protein VP39"/>
    <property type="match status" value="1"/>
</dbReference>
<evidence type="ECO:0000256" key="2">
    <source>
        <dbReference type="ARBA" id="ARBA00022603"/>
    </source>
</evidence>
<dbReference type="EC" id="2.1.1.72" evidence="1"/>
<feature type="domain" description="Type II methyltransferase M.TaqI-like" evidence="8">
    <location>
        <begin position="548"/>
        <end position="826"/>
    </location>
</feature>
<dbReference type="GO" id="GO:0032259">
    <property type="term" value="P:methylation"/>
    <property type="evidence" value="ECO:0007669"/>
    <property type="project" value="UniProtKB-KW"/>
</dbReference>
<comment type="catalytic activity">
    <reaction evidence="7">
        <text>a 2'-deoxyadenosine in DNA + S-adenosyl-L-methionine = an N(6)-methyl-2'-deoxyadenosine in DNA + S-adenosyl-L-homocysteine + H(+)</text>
        <dbReference type="Rhea" id="RHEA:15197"/>
        <dbReference type="Rhea" id="RHEA-COMP:12418"/>
        <dbReference type="Rhea" id="RHEA-COMP:12419"/>
        <dbReference type="ChEBI" id="CHEBI:15378"/>
        <dbReference type="ChEBI" id="CHEBI:57856"/>
        <dbReference type="ChEBI" id="CHEBI:59789"/>
        <dbReference type="ChEBI" id="CHEBI:90615"/>
        <dbReference type="ChEBI" id="CHEBI:90616"/>
        <dbReference type="EC" id="2.1.1.72"/>
    </reaction>
</comment>
<dbReference type="EMBL" id="QRVP01000003">
    <property type="protein sequence ID" value="RGS56502.1"/>
    <property type="molecule type" value="Genomic_DNA"/>
</dbReference>
<dbReference type="Gene3D" id="3.90.220.10">
    <property type="entry name" value="Adenine-n6-DNA-methyltransferase Taqi, Chain A, domain 2"/>
    <property type="match status" value="1"/>
</dbReference>
<organism evidence="10 11">
    <name type="scientific">Bacteroides uniformis</name>
    <dbReference type="NCBI Taxonomy" id="820"/>
    <lineage>
        <taxon>Bacteria</taxon>
        <taxon>Pseudomonadati</taxon>
        <taxon>Bacteroidota</taxon>
        <taxon>Bacteroidia</taxon>
        <taxon>Bacteroidales</taxon>
        <taxon>Bacteroidaceae</taxon>
        <taxon>Bacteroides</taxon>
    </lineage>
</organism>
<dbReference type="InterPro" id="IPR002052">
    <property type="entry name" value="DNA_methylase_N6_adenine_CS"/>
</dbReference>
<protein>
    <recommendedName>
        <fullName evidence="1">site-specific DNA-methyltransferase (adenine-specific)</fullName>
        <ecNumber evidence="1">2.1.1.72</ecNumber>
    </recommendedName>
</protein>
<keyword evidence="4" id="KW-0949">S-adenosyl-L-methionine</keyword>
<evidence type="ECO:0000256" key="5">
    <source>
        <dbReference type="ARBA" id="ARBA00022747"/>
    </source>
</evidence>
<evidence type="ECO:0000256" key="4">
    <source>
        <dbReference type="ARBA" id="ARBA00022691"/>
    </source>
</evidence>
<dbReference type="InterPro" id="IPR029063">
    <property type="entry name" value="SAM-dependent_MTases_sf"/>
</dbReference>
<dbReference type="Pfam" id="PF07669">
    <property type="entry name" value="Eco57I"/>
    <property type="match status" value="1"/>
</dbReference>
<reference evidence="10 11" key="1">
    <citation type="submission" date="2018-08" db="EMBL/GenBank/DDBJ databases">
        <title>A genome reference for cultivated species of the human gut microbiota.</title>
        <authorList>
            <person name="Zou Y."/>
            <person name="Xue W."/>
            <person name="Luo G."/>
        </authorList>
    </citation>
    <scope>NUCLEOTIDE SEQUENCE [LARGE SCALE GENOMIC DNA]</scope>
    <source>
        <strain evidence="10 11">AF21-53</strain>
    </source>
</reference>
<keyword evidence="3" id="KW-0808">Transferase</keyword>
<dbReference type="InterPro" id="IPR050953">
    <property type="entry name" value="N4_N6_ade-DNA_methylase"/>
</dbReference>
<comment type="caution">
    <text evidence="10">The sequence shown here is derived from an EMBL/GenBank/DDBJ whole genome shotgun (WGS) entry which is preliminary data.</text>
</comment>